<feature type="non-terminal residue" evidence="6">
    <location>
        <position position="91"/>
    </location>
</feature>
<keyword evidence="3" id="KW-0862">Zinc</keyword>
<dbReference type="AlphaFoldDB" id="A0A833DV60"/>
<organism evidence="6 7">
    <name type="scientific">Ignisphaera aggregans</name>
    <dbReference type="NCBI Taxonomy" id="334771"/>
    <lineage>
        <taxon>Archaea</taxon>
        <taxon>Thermoproteota</taxon>
        <taxon>Thermoprotei</taxon>
        <taxon>Desulfurococcales</taxon>
        <taxon>Desulfurococcaceae</taxon>
        <taxon>Ignisphaera</taxon>
    </lineage>
</organism>
<keyword evidence="2" id="KW-0479">Metal-binding</keyword>
<evidence type="ECO:0000256" key="1">
    <source>
        <dbReference type="ARBA" id="ARBA00008925"/>
    </source>
</evidence>
<dbReference type="GO" id="GO:0006351">
    <property type="term" value="P:DNA-templated transcription"/>
    <property type="evidence" value="ECO:0007669"/>
    <property type="project" value="InterPro"/>
</dbReference>
<name>A0A833DV60_9CREN</name>
<dbReference type="InterPro" id="IPR001529">
    <property type="entry name" value="Zn_ribbon_RPB9"/>
</dbReference>
<gene>
    <name evidence="6" type="ORF">EYH02_05765</name>
</gene>
<evidence type="ECO:0000256" key="3">
    <source>
        <dbReference type="ARBA" id="ARBA00022833"/>
    </source>
</evidence>
<proteinExistence type="inferred from homology"/>
<feature type="domain" description="DNA-directed RNA polymerase II subunit RPB9-like zinc ribbon" evidence="5">
    <location>
        <begin position="2"/>
        <end position="46"/>
    </location>
</feature>
<dbReference type="Proteomes" id="UP000605805">
    <property type="component" value="Unassembled WGS sequence"/>
</dbReference>
<evidence type="ECO:0000313" key="7">
    <source>
        <dbReference type="Proteomes" id="UP000605805"/>
    </source>
</evidence>
<keyword evidence="4" id="KW-0804">Transcription</keyword>
<dbReference type="InterPro" id="IPR019761">
    <property type="entry name" value="DNA-dir_RNA_pol-M_15_CS"/>
</dbReference>
<dbReference type="Gene3D" id="2.20.70.10">
    <property type="match status" value="1"/>
</dbReference>
<evidence type="ECO:0000313" key="6">
    <source>
        <dbReference type="EMBL" id="HIP57549.1"/>
    </source>
</evidence>
<comment type="caution">
    <text evidence="6">The sequence shown here is derived from an EMBL/GenBank/DDBJ whole genome shotgun (WGS) entry which is preliminary data.</text>
</comment>
<accession>A0A833DV60</accession>
<reference evidence="6" key="1">
    <citation type="journal article" date="2020" name="ISME J.">
        <title>Gammaproteobacteria mediating utilization of methyl-, sulfur- and petroleum organic compounds in deep ocean hydrothermal plumes.</title>
        <authorList>
            <person name="Zhou Z."/>
            <person name="Liu Y."/>
            <person name="Pan J."/>
            <person name="Cron B.R."/>
            <person name="Toner B.M."/>
            <person name="Anantharaman K."/>
            <person name="Breier J.A."/>
            <person name="Dick G.J."/>
            <person name="Li M."/>
        </authorList>
    </citation>
    <scope>NUCLEOTIDE SEQUENCE</scope>
    <source>
        <strain evidence="6">SZUA-1435</strain>
    </source>
</reference>
<evidence type="ECO:0000256" key="2">
    <source>
        <dbReference type="ARBA" id="ARBA00022723"/>
    </source>
</evidence>
<dbReference type="SMART" id="SM00661">
    <property type="entry name" value="RPOL9"/>
    <property type="match status" value="1"/>
</dbReference>
<evidence type="ECO:0000259" key="5">
    <source>
        <dbReference type="SMART" id="SM00661"/>
    </source>
</evidence>
<sequence length="91" mass="10083">MYFCPKCGSVLVARGGMLICPKCGFSRPVTSRDTAMMRKTTVLQHVESRKVVEAVNLDLPPGAVYDSGITCPRCGHRGVFYWRKQRSSAES</sequence>
<dbReference type="GO" id="GO:0046872">
    <property type="term" value="F:metal ion binding"/>
    <property type="evidence" value="ECO:0007669"/>
    <property type="project" value="UniProtKB-KW"/>
</dbReference>
<evidence type="ECO:0000256" key="4">
    <source>
        <dbReference type="ARBA" id="ARBA00023163"/>
    </source>
</evidence>
<dbReference type="PROSITE" id="PS01030">
    <property type="entry name" value="RNA_POL_M_15KD"/>
    <property type="match status" value="1"/>
</dbReference>
<dbReference type="EMBL" id="DQTV01000115">
    <property type="protein sequence ID" value="HIP57549.1"/>
    <property type="molecule type" value="Genomic_DNA"/>
</dbReference>
<protein>
    <recommendedName>
        <fullName evidence="5">DNA-directed RNA polymerase II subunit RPB9-like zinc ribbon domain-containing protein</fullName>
    </recommendedName>
</protein>
<comment type="similarity">
    <text evidence="1">Belongs to the archaeal RpoM/eukaryotic RPA12/RPB9/RPC11 RNA polymerase family.</text>
</comment>